<organism evidence="1 2">
    <name type="scientific">Saccharopolyspora hirsuta</name>
    <dbReference type="NCBI Taxonomy" id="1837"/>
    <lineage>
        <taxon>Bacteria</taxon>
        <taxon>Bacillati</taxon>
        <taxon>Actinomycetota</taxon>
        <taxon>Actinomycetes</taxon>
        <taxon>Pseudonocardiales</taxon>
        <taxon>Pseudonocardiaceae</taxon>
        <taxon>Saccharopolyspora</taxon>
    </lineage>
</organism>
<name>A0A5M7B8X2_SACHI</name>
<dbReference type="Gene3D" id="3.40.50.1000">
    <property type="entry name" value="HAD superfamily/HAD-like"/>
    <property type="match status" value="1"/>
</dbReference>
<dbReference type="GO" id="GO:0006281">
    <property type="term" value="P:DNA repair"/>
    <property type="evidence" value="ECO:0007669"/>
    <property type="project" value="TreeGrafter"/>
</dbReference>
<keyword evidence="1" id="KW-0378">Hydrolase</keyword>
<dbReference type="SUPFAM" id="SSF56784">
    <property type="entry name" value="HAD-like"/>
    <property type="match status" value="1"/>
</dbReference>
<dbReference type="Proteomes" id="UP000323946">
    <property type="component" value="Unassembled WGS sequence"/>
</dbReference>
<comment type="caution">
    <text evidence="1">The sequence shown here is derived from an EMBL/GenBank/DDBJ whole genome shotgun (WGS) entry which is preliminary data.</text>
</comment>
<dbReference type="InterPro" id="IPR023214">
    <property type="entry name" value="HAD_sf"/>
</dbReference>
<accession>A0A5M7B8X2</accession>
<dbReference type="SFLD" id="SFLDS00003">
    <property type="entry name" value="Haloacid_Dehalogenase"/>
    <property type="match status" value="1"/>
</dbReference>
<protein>
    <submittedName>
        <fullName evidence="1">HAD family hydrolase</fullName>
    </submittedName>
</protein>
<dbReference type="AlphaFoldDB" id="A0A5M7B8X2"/>
<keyword evidence="2" id="KW-1185">Reference proteome</keyword>
<dbReference type="Pfam" id="PF13419">
    <property type="entry name" value="HAD_2"/>
    <property type="match status" value="1"/>
</dbReference>
<evidence type="ECO:0000313" key="1">
    <source>
        <dbReference type="EMBL" id="KAA5826026.1"/>
    </source>
</evidence>
<dbReference type="Gene3D" id="1.10.150.240">
    <property type="entry name" value="Putative phosphatase, domain 2"/>
    <property type="match status" value="1"/>
</dbReference>
<gene>
    <name evidence="1" type="ORF">F1721_31555</name>
</gene>
<reference evidence="1 2" key="1">
    <citation type="submission" date="2019-09" db="EMBL/GenBank/DDBJ databases">
        <title>Draft genome sequence of the thermophilic Saccharopolyspora hirsuta VKM Ac-666T.</title>
        <authorList>
            <person name="Lobastova T.G."/>
            <person name="Fokina V."/>
            <person name="Bragin E.Y."/>
            <person name="Shtratnikova V.Y."/>
            <person name="Starodumova I.P."/>
            <person name="Tarlachkov S.V."/>
            <person name="Donova M.V."/>
        </authorList>
    </citation>
    <scope>NUCLEOTIDE SEQUENCE [LARGE SCALE GENOMIC DNA]</scope>
    <source>
        <strain evidence="1 2">VKM Ac-666</strain>
    </source>
</reference>
<proteinExistence type="predicted"/>
<dbReference type="InterPro" id="IPR050155">
    <property type="entry name" value="HAD-like_hydrolase_sf"/>
</dbReference>
<dbReference type="InterPro" id="IPR023198">
    <property type="entry name" value="PGP-like_dom2"/>
</dbReference>
<dbReference type="InterPro" id="IPR041492">
    <property type="entry name" value="HAD_2"/>
</dbReference>
<dbReference type="GO" id="GO:0005829">
    <property type="term" value="C:cytosol"/>
    <property type="evidence" value="ECO:0007669"/>
    <property type="project" value="TreeGrafter"/>
</dbReference>
<dbReference type="InterPro" id="IPR036412">
    <property type="entry name" value="HAD-like_sf"/>
</dbReference>
<dbReference type="EMBL" id="VWPH01000019">
    <property type="protein sequence ID" value="KAA5826026.1"/>
    <property type="molecule type" value="Genomic_DNA"/>
</dbReference>
<evidence type="ECO:0000313" key="2">
    <source>
        <dbReference type="Proteomes" id="UP000323946"/>
    </source>
</evidence>
<dbReference type="OrthoDB" id="4307245at2"/>
<dbReference type="SFLD" id="SFLDG01129">
    <property type="entry name" value="C1.5:_HAD__Beta-PGM__Phosphata"/>
    <property type="match status" value="1"/>
</dbReference>
<dbReference type="PANTHER" id="PTHR43434:SF1">
    <property type="entry name" value="PHOSPHOGLYCOLATE PHOSPHATASE"/>
    <property type="match status" value="1"/>
</dbReference>
<sequence length="237" mass="25768">MRSSRTPRRETVAVSEAGVRAEVAHVVWDWNGTLFDDADALIQSTIEAFEVTGLPPVTVEQYRRQHTQPIDLFYDRLFGAPVPPDLRSALHAAFHEAYSRRRPTLSLAAEAREVLGAIAARGLSQSLLSMHPHDRLTSLVDGFGITGHFARIDGQRGPDRGFKRAHLAEHLSQLRLAGDVVLLIGDSVDDAVAAKEVGTRCVLYASGLHATEVLAEQGVPVVTSLRAAIEHATGESR</sequence>
<dbReference type="PANTHER" id="PTHR43434">
    <property type="entry name" value="PHOSPHOGLYCOLATE PHOSPHATASE"/>
    <property type="match status" value="1"/>
</dbReference>
<dbReference type="GO" id="GO:0008967">
    <property type="term" value="F:phosphoglycolate phosphatase activity"/>
    <property type="evidence" value="ECO:0007669"/>
    <property type="project" value="TreeGrafter"/>
</dbReference>